<keyword evidence="2 13" id="KW-0479">Metal-binding</keyword>
<keyword evidence="16" id="KW-0812">Transmembrane</keyword>
<evidence type="ECO:0000256" key="1">
    <source>
        <dbReference type="ARBA" id="ARBA00012343"/>
    </source>
</evidence>
<evidence type="ECO:0000256" key="2">
    <source>
        <dbReference type="ARBA" id="ARBA00022723"/>
    </source>
</evidence>
<dbReference type="PROSITE" id="PS51125">
    <property type="entry name" value="NHL"/>
    <property type="match status" value="2"/>
</dbReference>
<dbReference type="GO" id="GO:0004598">
    <property type="term" value="F:peptidylamidoglycolate lyase activity"/>
    <property type="evidence" value="ECO:0007669"/>
    <property type="project" value="UniProtKB-EC"/>
</dbReference>
<feature type="binding site" evidence="13">
    <location>
        <position position="344"/>
    </location>
    <ligand>
        <name>Zn(2+)</name>
        <dbReference type="ChEBI" id="CHEBI:29105"/>
        <note>catalytic</note>
    </ligand>
</feature>
<evidence type="ECO:0000256" key="16">
    <source>
        <dbReference type="SAM" id="Phobius"/>
    </source>
</evidence>
<evidence type="ECO:0000256" key="4">
    <source>
        <dbReference type="ARBA" id="ARBA00022737"/>
    </source>
</evidence>
<dbReference type="PANTHER" id="PTHR10680:SF37">
    <property type="entry name" value="PEPTIDYL-ALPHA-HYDROXYGLYCINE ALPHA-AMIDATING LYASE 2"/>
    <property type="match status" value="1"/>
</dbReference>
<dbReference type="Gene3D" id="2.120.10.30">
    <property type="entry name" value="TolB, C-terminal domain"/>
    <property type="match status" value="1"/>
</dbReference>
<dbReference type="InterPro" id="IPR011042">
    <property type="entry name" value="6-blade_b-propeller_TolB-like"/>
</dbReference>
<keyword evidence="16" id="KW-0472">Membrane</keyword>
<feature type="binding site" evidence="13">
    <location>
        <position position="245"/>
    </location>
    <ligand>
        <name>Zn(2+)</name>
        <dbReference type="ChEBI" id="CHEBI:29105"/>
        <note>catalytic</note>
    </ligand>
</feature>
<feature type="binding site" evidence="12">
    <location>
        <position position="95"/>
    </location>
    <ligand>
        <name>a protein</name>
        <dbReference type="ChEBI" id="CHEBI:16541"/>
    </ligand>
    <ligandPart>
        <name>C-terminal Xaa-(2S)-2-hydroxyglycine residue</name>
        <dbReference type="ChEBI" id="CHEBI:142768"/>
    </ligandPart>
</feature>
<keyword evidence="16" id="KW-1133">Transmembrane helix</keyword>
<dbReference type="GO" id="GO:0005576">
    <property type="term" value="C:extracellular region"/>
    <property type="evidence" value="ECO:0007669"/>
    <property type="project" value="TreeGrafter"/>
</dbReference>
<evidence type="ECO:0000256" key="12">
    <source>
        <dbReference type="PIRSR" id="PIRSR600720-1"/>
    </source>
</evidence>
<protein>
    <recommendedName>
        <fullName evidence="1">peptidylamidoglycolate lyase</fullName>
        <ecNumber evidence="1">4.3.2.5</ecNumber>
    </recommendedName>
</protein>
<feature type="binding site" evidence="13">
    <location>
        <position position="82"/>
    </location>
    <ligand>
        <name>Ca(2+)</name>
        <dbReference type="ChEBI" id="CHEBI:29108"/>
        <note>structural</note>
    </ligand>
</feature>
<feature type="binding site" evidence="13">
    <location>
        <position position="147"/>
    </location>
    <ligand>
        <name>Zn(2+)</name>
        <dbReference type="ChEBI" id="CHEBI:29105"/>
        <note>catalytic</note>
    </ligand>
</feature>
<evidence type="ECO:0000256" key="3">
    <source>
        <dbReference type="ARBA" id="ARBA00022729"/>
    </source>
</evidence>
<evidence type="ECO:0000313" key="17">
    <source>
        <dbReference type="EMBL" id="JAS11626.1"/>
    </source>
</evidence>
<keyword evidence="6 14" id="KW-1015">Disulfide bond</keyword>
<dbReference type="FunFam" id="2.120.10.30:FF:000054">
    <property type="entry name" value="Peptidyl-alpha-hydroxyglycine alpha-amidating lyase 1"/>
    <property type="match status" value="1"/>
</dbReference>
<keyword evidence="5 13" id="KW-0862">Zinc</keyword>
<feature type="binding site" evidence="12">
    <location>
        <position position="261"/>
    </location>
    <ligand>
        <name>a protein</name>
        <dbReference type="ChEBI" id="CHEBI:16541"/>
    </ligand>
    <ligandPart>
        <name>C-terminal Xaa-(2S)-2-hydroxyglycine residue</name>
        <dbReference type="ChEBI" id="CHEBI:142768"/>
    </ligandPart>
</feature>
<keyword evidence="3" id="KW-0732">Signal</keyword>
<comment type="similarity">
    <text evidence="11">Belongs to the peptidyl-alpha-hydroxyglycine alpha-amidating lyase family.</text>
</comment>
<evidence type="ECO:0000256" key="10">
    <source>
        <dbReference type="ARBA" id="ARBA00057118"/>
    </source>
</evidence>
<accession>A0A1B6CDU4</accession>
<dbReference type="InterPro" id="IPR001258">
    <property type="entry name" value="NHL_repeat"/>
</dbReference>
<reference evidence="17" key="1">
    <citation type="submission" date="2015-12" db="EMBL/GenBank/DDBJ databases">
        <title>De novo transcriptome assembly of four potential Pierce s Disease insect vectors from Arizona vineyards.</title>
        <authorList>
            <person name="Tassone E.E."/>
        </authorList>
    </citation>
    <scope>NUCLEOTIDE SEQUENCE</scope>
</reference>
<feature type="binding site" evidence="13">
    <location>
        <position position="345"/>
    </location>
    <ligand>
        <name>Ca(2+)</name>
        <dbReference type="ChEBI" id="CHEBI:29108"/>
        <note>structural</note>
    </ligand>
</feature>
<comment type="catalytic activity">
    <reaction evidence="9">
        <text>a [peptide]-C-terminal (2S)-2-hydroxyglycine = a [peptide]-C-terminal amide + glyoxylate</text>
        <dbReference type="Rhea" id="RHEA:20924"/>
        <dbReference type="Rhea" id="RHEA-COMP:13485"/>
        <dbReference type="Rhea" id="RHEA-COMP:15321"/>
        <dbReference type="ChEBI" id="CHEBI:36655"/>
        <dbReference type="ChEBI" id="CHEBI:137001"/>
        <dbReference type="ChEBI" id="CHEBI:142768"/>
        <dbReference type="EC" id="4.3.2.5"/>
    </reaction>
    <physiologicalReaction direction="left-to-right" evidence="9">
        <dbReference type="Rhea" id="RHEA:20925"/>
    </physiologicalReaction>
</comment>
<evidence type="ECO:0000256" key="7">
    <source>
        <dbReference type="ARBA" id="ARBA00023180"/>
    </source>
</evidence>
<dbReference type="SUPFAM" id="SSF101898">
    <property type="entry name" value="NHL repeat"/>
    <property type="match status" value="1"/>
</dbReference>
<dbReference type="AlphaFoldDB" id="A0A1B6CDU4"/>
<evidence type="ECO:0000256" key="15">
    <source>
        <dbReference type="PROSITE-ProRule" id="PRU00504"/>
    </source>
</evidence>
<dbReference type="EMBL" id="GEDC01025672">
    <property type="protein sequence ID" value="JAS11626.1"/>
    <property type="molecule type" value="Transcribed_RNA"/>
</dbReference>
<dbReference type="GO" id="GO:0016020">
    <property type="term" value="C:membrane"/>
    <property type="evidence" value="ECO:0007669"/>
    <property type="project" value="InterPro"/>
</dbReference>
<comment type="cofactor">
    <cofactor evidence="13">
        <name>Zn(2+)</name>
        <dbReference type="ChEBI" id="CHEBI:29105"/>
    </cofactor>
    <text evidence="13">Binds one Zn(2+) ion per subunit.</text>
</comment>
<dbReference type="GO" id="GO:0006518">
    <property type="term" value="P:peptide metabolic process"/>
    <property type="evidence" value="ECO:0007669"/>
    <property type="project" value="InterPro"/>
</dbReference>
<evidence type="ECO:0000256" key="13">
    <source>
        <dbReference type="PIRSR" id="PIRSR600720-2"/>
    </source>
</evidence>
<evidence type="ECO:0000256" key="14">
    <source>
        <dbReference type="PIRSR" id="PIRSR600720-3"/>
    </source>
</evidence>
<keyword evidence="13" id="KW-0106">Calcium</keyword>
<dbReference type="PRINTS" id="PR00790">
    <property type="entry name" value="PAMONOXGNASE"/>
</dbReference>
<evidence type="ECO:0000256" key="8">
    <source>
        <dbReference type="ARBA" id="ARBA00023239"/>
    </source>
</evidence>
<evidence type="ECO:0000256" key="9">
    <source>
        <dbReference type="ARBA" id="ARBA00050393"/>
    </source>
</evidence>
<gene>
    <name evidence="17" type="ORF">g.15691</name>
</gene>
<proteinExistence type="inferred from homology"/>
<sequence>RALLIVHGNMAVYHLVVFVTLFVIVCQHSVASTLRSTFYRQIDSLLNNGILSKFTDDQTMPPQPREVPGWGANLKLGQVTGVAVNNVGQPVIFHRGPRVWDSKSFNETHYFQHRSQGPIREDTVIILDPRTGDVLNSWGRDLFYLPHGITVDPEGNTWLTDVALHQVFKFSPGAMRPALTFGQRFKPGHGVRQLCKPTSVAVARSGEAFIADGYCNSRILKYNADGDLIRIFPQQQEFLSLEIPHSLALLEHRDLLCIADRDDMRVACVGAQLHDPGSRHNPVFTIQQPDMGRVYGIAAHGDLVYAVNGPTSALIPVQGFTLDPLAETVLDHWRPVHGVFQNPHDIAISQDGAALYVVETGPNKVWKFLLRDQEEEVNMDGNAL</sequence>
<dbReference type="EC" id="4.3.2.5" evidence="1"/>
<organism evidence="17">
    <name type="scientific">Clastoptera arizonana</name>
    <name type="common">Arizona spittle bug</name>
    <dbReference type="NCBI Taxonomy" id="38151"/>
    <lineage>
        <taxon>Eukaryota</taxon>
        <taxon>Metazoa</taxon>
        <taxon>Ecdysozoa</taxon>
        <taxon>Arthropoda</taxon>
        <taxon>Hexapoda</taxon>
        <taxon>Insecta</taxon>
        <taxon>Pterygota</taxon>
        <taxon>Neoptera</taxon>
        <taxon>Paraneoptera</taxon>
        <taxon>Hemiptera</taxon>
        <taxon>Auchenorrhyncha</taxon>
        <taxon>Cercopoidea</taxon>
        <taxon>Clastopteridae</taxon>
        <taxon>Clastoptera</taxon>
    </lineage>
</organism>
<feature type="repeat" description="NHL" evidence="15">
    <location>
        <begin position="186"/>
        <end position="225"/>
    </location>
</feature>
<evidence type="ECO:0000256" key="5">
    <source>
        <dbReference type="ARBA" id="ARBA00022833"/>
    </source>
</evidence>
<evidence type="ECO:0000256" key="11">
    <source>
        <dbReference type="ARBA" id="ARBA00061296"/>
    </source>
</evidence>
<dbReference type="InterPro" id="IPR000720">
    <property type="entry name" value="PHM/PAL"/>
</dbReference>
<keyword evidence="4" id="KW-0677">Repeat</keyword>
<keyword evidence="7" id="KW-0325">Glycoprotein</keyword>
<feature type="disulfide bond" evidence="14">
    <location>
        <begin position="257"/>
        <end position="268"/>
    </location>
</feature>
<evidence type="ECO:0000256" key="6">
    <source>
        <dbReference type="ARBA" id="ARBA00023157"/>
    </source>
</evidence>
<feature type="binding site" evidence="12">
    <location>
        <position position="214"/>
    </location>
    <ligand>
        <name>a protein</name>
        <dbReference type="ChEBI" id="CHEBI:16541"/>
    </ligand>
    <ligandPart>
        <name>C-terminal Xaa-(2S)-2-hydroxyglycine residue</name>
        <dbReference type="ChEBI" id="CHEBI:142768"/>
    </ligandPart>
</feature>
<feature type="repeat" description="NHL" evidence="15">
    <location>
        <begin position="132"/>
        <end position="173"/>
    </location>
</feature>
<name>A0A1B6CDU4_9HEMI</name>
<dbReference type="GO" id="GO:0046872">
    <property type="term" value="F:metal ion binding"/>
    <property type="evidence" value="ECO:0007669"/>
    <property type="project" value="UniProtKB-KW"/>
</dbReference>
<feature type="non-terminal residue" evidence="17">
    <location>
        <position position="1"/>
    </location>
</feature>
<dbReference type="Pfam" id="PF01436">
    <property type="entry name" value="NHL"/>
    <property type="match status" value="1"/>
</dbReference>
<comment type="function">
    <text evidence="10">Peptidyl-alpha-hydroxylglycine alpha-amidating lyase that catalyzes an essential reaction in C-terminal alpha-amidation of peptides. Mediates the dismutation of the unstable peptidyl(2-hydroxyglycine) intermediate to glyoxylate and the corresponding desglycine peptide amide. C-terminal amidation of peptides such as neuropeptides is essential for full biological activity.</text>
</comment>
<feature type="disulfide bond" evidence="14">
    <location>
        <begin position="195"/>
        <end position="215"/>
    </location>
</feature>
<feature type="transmembrane region" description="Helical" evidence="16">
    <location>
        <begin position="12"/>
        <end position="30"/>
    </location>
</feature>
<dbReference type="PANTHER" id="PTHR10680">
    <property type="entry name" value="PEPTIDYL-GLYCINE ALPHA-AMIDATING MONOOXYGENASE"/>
    <property type="match status" value="1"/>
</dbReference>
<dbReference type="CDD" id="cd14958">
    <property type="entry name" value="NHL_PAL_like"/>
    <property type="match status" value="1"/>
</dbReference>
<keyword evidence="8" id="KW-0456">Lyase</keyword>